<dbReference type="Gene3D" id="3.40.50.300">
    <property type="entry name" value="P-loop containing nucleotide triphosphate hydrolases"/>
    <property type="match status" value="2"/>
</dbReference>
<dbReference type="GO" id="GO:0005524">
    <property type="term" value="F:ATP binding"/>
    <property type="evidence" value="ECO:0007669"/>
    <property type="project" value="UniProtKB-KW"/>
</dbReference>
<keyword evidence="8" id="KW-0238">DNA-binding</keyword>
<evidence type="ECO:0000259" key="11">
    <source>
        <dbReference type="Pfam" id="PF21445"/>
    </source>
</evidence>
<dbReference type="OrthoDB" id="9758506at2"/>
<dbReference type="Gene3D" id="3.90.320.10">
    <property type="match status" value="1"/>
</dbReference>
<proteinExistence type="predicted"/>
<dbReference type="EMBL" id="FQVH01000053">
    <property type="protein sequence ID" value="SHF85553.1"/>
    <property type="molecule type" value="Genomic_DNA"/>
</dbReference>
<dbReference type="Proteomes" id="UP000184088">
    <property type="component" value="Unassembled WGS sequence"/>
</dbReference>
<keyword evidence="5" id="KW-0347">Helicase</keyword>
<evidence type="ECO:0000256" key="4">
    <source>
        <dbReference type="ARBA" id="ARBA00022801"/>
    </source>
</evidence>
<evidence type="ECO:0000313" key="12">
    <source>
        <dbReference type="EMBL" id="SHF85553.1"/>
    </source>
</evidence>
<dbReference type="InterPro" id="IPR027417">
    <property type="entry name" value="P-loop_NTPase"/>
</dbReference>
<dbReference type="SUPFAM" id="SSF52540">
    <property type="entry name" value="P-loop containing nucleoside triphosphate hydrolases"/>
    <property type="match status" value="1"/>
</dbReference>
<evidence type="ECO:0000313" key="13">
    <source>
        <dbReference type="Proteomes" id="UP000184088"/>
    </source>
</evidence>
<dbReference type="PANTHER" id="PTHR30591">
    <property type="entry name" value="RECBCD ENZYME SUBUNIT RECC"/>
    <property type="match status" value="1"/>
</dbReference>
<keyword evidence="13" id="KW-1185">Reference proteome</keyword>
<dbReference type="STRING" id="1121256.SAMN02746089_02669"/>
<evidence type="ECO:0000256" key="3">
    <source>
        <dbReference type="ARBA" id="ARBA00022763"/>
    </source>
</evidence>
<dbReference type="GO" id="GO:0003677">
    <property type="term" value="F:DNA binding"/>
    <property type="evidence" value="ECO:0007669"/>
    <property type="project" value="UniProtKB-KW"/>
</dbReference>
<protein>
    <submittedName>
        <fullName evidence="12">PD-(D/E)XK nuclease superfamily protein</fullName>
    </submittedName>
</protein>
<dbReference type="GO" id="GO:0004527">
    <property type="term" value="F:exonuclease activity"/>
    <property type="evidence" value="ECO:0007669"/>
    <property type="project" value="UniProtKB-KW"/>
</dbReference>
<dbReference type="InterPro" id="IPR038726">
    <property type="entry name" value="PDDEXK_AddAB-type"/>
</dbReference>
<keyword evidence="7" id="KW-0067">ATP-binding</keyword>
<gene>
    <name evidence="12" type="ORF">SAMN02746089_02669</name>
</gene>
<evidence type="ECO:0000256" key="6">
    <source>
        <dbReference type="ARBA" id="ARBA00022839"/>
    </source>
</evidence>
<dbReference type="InterPro" id="IPR011604">
    <property type="entry name" value="PDDEXK-like_dom_sf"/>
</dbReference>
<dbReference type="AlphaFoldDB" id="A0A1M5F1Z1"/>
<keyword evidence="4" id="KW-0378">Hydrolase</keyword>
<evidence type="ECO:0000256" key="9">
    <source>
        <dbReference type="ARBA" id="ARBA00023204"/>
    </source>
</evidence>
<feature type="domain" description="ATP-dependent helicase/deoxyribonuclease subunit B N-terminal" evidence="11">
    <location>
        <begin position="45"/>
        <end position="175"/>
    </location>
</feature>
<dbReference type="GO" id="GO:0004386">
    <property type="term" value="F:helicase activity"/>
    <property type="evidence" value="ECO:0007669"/>
    <property type="project" value="UniProtKB-KW"/>
</dbReference>
<dbReference type="InterPro" id="IPR011335">
    <property type="entry name" value="Restrct_endonuc-II-like"/>
</dbReference>
<keyword evidence="3" id="KW-0227">DNA damage</keyword>
<sequence>MKDIMDLYVFPTRELMKQRNCGENDRYTFDVFINRVISDFTAGLTAIGDLEKFFIIYRLMSDAVRKQFKYFKDVKIGYAKAISSLISELKMQGIMPDDLVQLLPRTEKYEDLVLIYSLYNDFLKNNMLYDKEDRYLLAMDNIRDYVKQYDRVIFVDFYDITKIQLNLMAKVDPKALQENDPLISNINRLYVYEAWDRTAEVYNLAHQILKDIKQGLRCEDMAIVIREPALYADYLNSVFKKAGIPLGQDIREPILRNPFVKGFMVALKGIKNSYFEAFDVPDYPMTFSQWNEYVLKKLQEAGYPDRLIDVDSDLEYYKRDIEAYGAVEDFLGKINRISAITGEFVQIGIERYVDQLKEFLKDMTYCREISRGGISIISPTGMRGLRFKKVYVLGLVEGEYPRAFISDWLIKDDHRRLLNEKGYSIDTLDGLIKRERLTLDYIMASSEEIYVSYPDIIEGNKPSLISDYVSLMAEHSKAVSTASVDFDDVFVYDIGIDVPDTRGIITADLRPIFDNYVFSPTSLEKYIQCPYRFLLGEILCISPAEDNEFNAAVEGSVYHSVLSRFVSNHKNGFEAQDEQKYINEIVAILDEVLSEKGVDRLFDNKRVYQLMRNDMMNTLSDFLKNQLKIWENREYLPYKTEYFFGGNKEFRINNIPFKGFIDRIDRSADGRFVVYDYKKNTTPSFGEIINFENIQLPLYIMAVQQLLGEVVSGGFISIKKGTVDPIMVRDPSLPFAKRKRKGKFTKEDWDKFFEDFAQNISGIYNDIISNKFPIQPKRCPKTNAYGAFCEYADICVYEGSDI</sequence>
<evidence type="ECO:0000259" key="10">
    <source>
        <dbReference type="Pfam" id="PF12705"/>
    </source>
</evidence>
<dbReference type="SUPFAM" id="SSF52980">
    <property type="entry name" value="Restriction endonuclease-like"/>
    <property type="match status" value="1"/>
</dbReference>
<dbReference type="InterPro" id="IPR049035">
    <property type="entry name" value="ADDB_N"/>
</dbReference>
<evidence type="ECO:0000256" key="5">
    <source>
        <dbReference type="ARBA" id="ARBA00022806"/>
    </source>
</evidence>
<keyword evidence="9" id="KW-0234">DNA repair</keyword>
<dbReference type="Pfam" id="PF12705">
    <property type="entry name" value="PDDEXK_1"/>
    <property type="match status" value="1"/>
</dbReference>
<name>A0A1M5F1Z1_9THEO</name>
<evidence type="ECO:0000256" key="1">
    <source>
        <dbReference type="ARBA" id="ARBA00022722"/>
    </source>
</evidence>
<keyword evidence="1" id="KW-0540">Nuclease</keyword>
<feature type="domain" description="PD-(D/E)XK endonuclease-like" evidence="10">
    <location>
        <begin position="518"/>
        <end position="795"/>
    </location>
</feature>
<dbReference type="RefSeq" id="WP_073346417.1">
    <property type="nucleotide sequence ID" value="NZ_FQVH01000053.1"/>
</dbReference>
<evidence type="ECO:0000256" key="2">
    <source>
        <dbReference type="ARBA" id="ARBA00022741"/>
    </source>
</evidence>
<organism evidence="12 13">
    <name type="scientific">Caldanaerobius fijiensis DSM 17918</name>
    <dbReference type="NCBI Taxonomy" id="1121256"/>
    <lineage>
        <taxon>Bacteria</taxon>
        <taxon>Bacillati</taxon>
        <taxon>Bacillota</taxon>
        <taxon>Clostridia</taxon>
        <taxon>Thermoanaerobacterales</taxon>
        <taxon>Thermoanaerobacteraceae</taxon>
        <taxon>Caldanaerobius</taxon>
    </lineage>
</organism>
<accession>A0A1M5F1Z1</accession>
<dbReference type="GO" id="GO:0006310">
    <property type="term" value="P:DNA recombination"/>
    <property type="evidence" value="ECO:0007669"/>
    <property type="project" value="TreeGrafter"/>
</dbReference>
<evidence type="ECO:0000256" key="8">
    <source>
        <dbReference type="ARBA" id="ARBA00023125"/>
    </source>
</evidence>
<dbReference type="PANTHER" id="PTHR30591:SF1">
    <property type="entry name" value="RECBCD ENZYME SUBUNIT RECC"/>
    <property type="match status" value="1"/>
</dbReference>
<reference evidence="12 13" key="1">
    <citation type="submission" date="2016-11" db="EMBL/GenBank/DDBJ databases">
        <authorList>
            <person name="Jaros S."/>
            <person name="Januszkiewicz K."/>
            <person name="Wedrychowicz H."/>
        </authorList>
    </citation>
    <scope>NUCLEOTIDE SEQUENCE [LARGE SCALE GENOMIC DNA]</scope>
    <source>
        <strain evidence="12 13">DSM 17918</strain>
    </source>
</reference>
<dbReference type="Pfam" id="PF21445">
    <property type="entry name" value="ADDB_N"/>
    <property type="match status" value="1"/>
</dbReference>
<keyword evidence="6" id="KW-0269">Exonuclease</keyword>
<keyword evidence="2" id="KW-0547">Nucleotide-binding</keyword>
<dbReference type="GO" id="GO:0006281">
    <property type="term" value="P:DNA repair"/>
    <property type="evidence" value="ECO:0007669"/>
    <property type="project" value="UniProtKB-KW"/>
</dbReference>
<evidence type="ECO:0000256" key="7">
    <source>
        <dbReference type="ARBA" id="ARBA00022840"/>
    </source>
</evidence>